<keyword evidence="2" id="KW-1185">Reference proteome</keyword>
<comment type="caution">
    <text evidence="1">The sequence shown here is derived from an EMBL/GenBank/DDBJ whole genome shotgun (WGS) entry which is preliminary data.</text>
</comment>
<evidence type="ECO:0000313" key="1">
    <source>
        <dbReference type="EMBL" id="KAI5651046.1"/>
    </source>
</evidence>
<organism evidence="1 2">
    <name type="scientific">Catharanthus roseus</name>
    <name type="common">Madagascar periwinkle</name>
    <name type="synonym">Vinca rosea</name>
    <dbReference type="NCBI Taxonomy" id="4058"/>
    <lineage>
        <taxon>Eukaryota</taxon>
        <taxon>Viridiplantae</taxon>
        <taxon>Streptophyta</taxon>
        <taxon>Embryophyta</taxon>
        <taxon>Tracheophyta</taxon>
        <taxon>Spermatophyta</taxon>
        <taxon>Magnoliopsida</taxon>
        <taxon>eudicotyledons</taxon>
        <taxon>Gunneridae</taxon>
        <taxon>Pentapetalae</taxon>
        <taxon>asterids</taxon>
        <taxon>lamiids</taxon>
        <taxon>Gentianales</taxon>
        <taxon>Apocynaceae</taxon>
        <taxon>Rauvolfioideae</taxon>
        <taxon>Vinceae</taxon>
        <taxon>Catharanthinae</taxon>
        <taxon>Catharanthus</taxon>
    </lineage>
</organism>
<proteinExistence type="predicted"/>
<reference evidence="2" key="1">
    <citation type="journal article" date="2023" name="Nat. Plants">
        <title>Single-cell RNA sequencing provides a high-resolution roadmap for understanding the multicellular compartmentation of specialized metabolism.</title>
        <authorList>
            <person name="Sun S."/>
            <person name="Shen X."/>
            <person name="Li Y."/>
            <person name="Li Y."/>
            <person name="Wang S."/>
            <person name="Li R."/>
            <person name="Zhang H."/>
            <person name="Shen G."/>
            <person name="Guo B."/>
            <person name="Wei J."/>
            <person name="Xu J."/>
            <person name="St-Pierre B."/>
            <person name="Chen S."/>
            <person name="Sun C."/>
        </authorList>
    </citation>
    <scope>NUCLEOTIDE SEQUENCE [LARGE SCALE GENOMIC DNA]</scope>
</reference>
<evidence type="ECO:0000313" key="2">
    <source>
        <dbReference type="Proteomes" id="UP001060085"/>
    </source>
</evidence>
<accession>A0ACB9ZUV5</accession>
<dbReference type="Proteomes" id="UP001060085">
    <property type="component" value="Linkage Group LG08"/>
</dbReference>
<gene>
    <name evidence="1" type="ORF">M9H77_37051</name>
</gene>
<dbReference type="EMBL" id="CM044708">
    <property type="protein sequence ID" value="KAI5651046.1"/>
    <property type="molecule type" value="Genomic_DNA"/>
</dbReference>
<protein>
    <submittedName>
        <fullName evidence="1">Uncharacterized protein</fullName>
    </submittedName>
</protein>
<name>A0ACB9ZUV5_CATRO</name>
<sequence length="128" mass="15028">MQKKNFPPLIKKLLHIRDCLTMSSWVVCLKFNASLAYDFFKPKGHVKPWAKIVWNRVLPPKISFLFWLVVLDWVPTKDRNKVIFELYIPNNEHIIGKIKIQVYKVLFALYLHVLIYLAGCLSLGLDCN</sequence>